<evidence type="ECO:0000256" key="3">
    <source>
        <dbReference type="ARBA" id="ARBA00022679"/>
    </source>
</evidence>
<evidence type="ECO:0000256" key="7">
    <source>
        <dbReference type="PROSITE-ProRule" id="PRU01373"/>
    </source>
</evidence>
<keyword evidence="5 7" id="KW-0573">Peptidoglycan synthesis</keyword>
<dbReference type="EMBL" id="SRSD01000009">
    <property type="protein sequence ID" value="KAA0889106.1"/>
    <property type="molecule type" value="Genomic_DNA"/>
</dbReference>
<comment type="pathway">
    <text evidence="1 7">Cell wall biogenesis; peptidoglycan biosynthesis.</text>
</comment>
<dbReference type="PANTHER" id="PTHR36699:SF1">
    <property type="entry name" value="L,D-TRANSPEPTIDASE YAFK-RELATED"/>
    <property type="match status" value="1"/>
</dbReference>
<dbReference type="GO" id="GO:0009252">
    <property type="term" value="P:peptidoglycan biosynthetic process"/>
    <property type="evidence" value="ECO:0007669"/>
    <property type="project" value="UniProtKB-UniPathway"/>
</dbReference>
<feature type="active site" description="Proton donor/acceptor" evidence="7">
    <location>
        <position position="290"/>
    </location>
</feature>
<dbReference type="Gene3D" id="2.40.440.10">
    <property type="entry name" value="L,D-transpeptidase catalytic domain-like"/>
    <property type="match status" value="1"/>
</dbReference>
<evidence type="ECO:0000256" key="5">
    <source>
        <dbReference type="ARBA" id="ARBA00022984"/>
    </source>
</evidence>
<comment type="caution">
    <text evidence="11">The sequence shown here is derived from an EMBL/GenBank/DDBJ whole genome shotgun (WGS) entry which is preliminary data.</text>
</comment>
<feature type="coiled-coil region" evidence="8">
    <location>
        <begin position="154"/>
        <end position="188"/>
    </location>
</feature>
<evidence type="ECO:0000256" key="4">
    <source>
        <dbReference type="ARBA" id="ARBA00022960"/>
    </source>
</evidence>
<sequence>MGQPRACQIIRSDGFRRSSASGVGKQGERNGRLFLFLVCIVLTPMLMVGCSGMQGGFHDKAAFEEANDLFSQGKYQASLNKYGQMLEKEPTARDRVLFEMGVIYSHPKNEHKDYAKSLDCFQKLITGYPGSDYRPNSEMMVFTINNVIFKDRLIAEQQAQIGVLHQEAKGKENEVATLHQRIMALEQNVLDFATRKRSVDRIVIEKKERRLMLISTGEVLKTYKIALGGNPDGPKERQGDNKTPEGTYVIDGKNKNSQYHQALHVSYPNERDKKRAKELGVSPGGDIMIHGIKAGFSWVGDLQANKDWTKGCIAVTDEEIEEIYKLVSLNTVVEIRP</sequence>
<dbReference type="InterPro" id="IPR005490">
    <property type="entry name" value="LD_TPept_cat_dom"/>
</dbReference>
<keyword evidence="9" id="KW-0472">Membrane</keyword>
<keyword evidence="6 7" id="KW-0961">Cell wall biogenesis/degradation</keyword>
<dbReference type="Pfam" id="PF03734">
    <property type="entry name" value="YkuD"/>
    <property type="match status" value="1"/>
</dbReference>
<feature type="transmembrane region" description="Helical" evidence="9">
    <location>
        <begin position="33"/>
        <end position="57"/>
    </location>
</feature>
<evidence type="ECO:0000256" key="8">
    <source>
        <dbReference type="SAM" id="Coils"/>
    </source>
</evidence>
<dbReference type="GO" id="GO:0071555">
    <property type="term" value="P:cell wall organization"/>
    <property type="evidence" value="ECO:0007669"/>
    <property type="project" value="UniProtKB-UniRule"/>
</dbReference>
<keyword evidence="12" id="KW-1185">Reference proteome</keyword>
<organism evidence="11 12">
    <name type="scientific">Oryzomonas rubra</name>
    <dbReference type="NCBI Taxonomy" id="2509454"/>
    <lineage>
        <taxon>Bacteria</taxon>
        <taxon>Pseudomonadati</taxon>
        <taxon>Thermodesulfobacteriota</taxon>
        <taxon>Desulfuromonadia</taxon>
        <taxon>Geobacterales</taxon>
        <taxon>Geobacteraceae</taxon>
        <taxon>Oryzomonas</taxon>
    </lineage>
</organism>
<dbReference type="Proteomes" id="UP000324298">
    <property type="component" value="Unassembled WGS sequence"/>
</dbReference>
<evidence type="ECO:0000256" key="6">
    <source>
        <dbReference type="ARBA" id="ARBA00023316"/>
    </source>
</evidence>
<dbReference type="PANTHER" id="PTHR36699">
    <property type="entry name" value="LD-TRANSPEPTIDASE"/>
    <property type="match status" value="1"/>
</dbReference>
<evidence type="ECO:0000313" key="11">
    <source>
        <dbReference type="EMBL" id="KAA0889106.1"/>
    </source>
</evidence>
<keyword evidence="8" id="KW-0175">Coiled coil</keyword>
<gene>
    <name evidence="11" type="ORF">ET418_14765</name>
</gene>
<dbReference type="GO" id="GO:0004180">
    <property type="term" value="F:carboxypeptidase activity"/>
    <property type="evidence" value="ECO:0007669"/>
    <property type="project" value="UniProtKB-ARBA"/>
</dbReference>
<accession>A0A5A9X7V7</accession>
<dbReference type="SUPFAM" id="SSF48452">
    <property type="entry name" value="TPR-like"/>
    <property type="match status" value="1"/>
</dbReference>
<comment type="similarity">
    <text evidence="2">Belongs to the YkuD family.</text>
</comment>
<dbReference type="Gene3D" id="1.25.40.10">
    <property type="entry name" value="Tetratricopeptide repeat domain"/>
    <property type="match status" value="1"/>
</dbReference>
<reference evidence="11 12" key="1">
    <citation type="submission" date="2019-04" db="EMBL/GenBank/DDBJ databases">
        <title>Geobacter ruber sp. nov., ferric-reducing bacteria isolated from paddy soil.</title>
        <authorList>
            <person name="Xu Z."/>
            <person name="Masuda Y."/>
            <person name="Itoh H."/>
            <person name="Senoo K."/>
        </authorList>
    </citation>
    <scope>NUCLEOTIDE SEQUENCE [LARGE SCALE GENOMIC DNA]</scope>
    <source>
        <strain evidence="11 12">Red88</strain>
    </source>
</reference>
<dbReference type="GO" id="GO:0016740">
    <property type="term" value="F:transferase activity"/>
    <property type="evidence" value="ECO:0007669"/>
    <property type="project" value="UniProtKB-KW"/>
</dbReference>
<keyword evidence="9" id="KW-0812">Transmembrane</keyword>
<keyword evidence="9" id="KW-1133">Transmembrane helix</keyword>
<keyword evidence="4 7" id="KW-0133">Cell shape</keyword>
<dbReference type="InterPro" id="IPR038063">
    <property type="entry name" value="Transpep_catalytic_dom"/>
</dbReference>
<evidence type="ECO:0000256" key="9">
    <source>
        <dbReference type="SAM" id="Phobius"/>
    </source>
</evidence>
<proteinExistence type="inferred from homology"/>
<keyword evidence="3" id="KW-0808">Transferase</keyword>
<dbReference type="AlphaFoldDB" id="A0A5A9X7V7"/>
<name>A0A5A9X7V7_9BACT</name>
<dbReference type="PROSITE" id="PS52029">
    <property type="entry name" value="LD_TPASE"/>
    <property type="match status" value="1"/>
</dbReference>
<protein>
    <submittedName>
        <fullName evidence="11">Peptidase</fullName>
    </submittedName>
</protein>
<dbReference type="CDD" id="cd16913">
    <property type="entry name" value="YkuD_like"/>
    <property type="match status" value="1"/>
</dbReference>
<feature type="domain" description="L,D-TPase catalytic" evidence="10">
    <location>
        <begin position="200"/>
        <end position="336"/>
    </location>
</feature>
<evidence type="ECO:0000259" key="10">
    <source>
        <dbReference type="PROSITE" id="PS52029"/>
    </source>
</evidence>
<evidence type="ECO:0000256" key="1">
    <source>
        <dbReference type="ARBA" id="ARBA00004752"/>
    </source>
</evidence>
<dbReference type="InterPro" id="IPR011990">
    <property type="entry name" value="TPR-like_helical_dom_sf"/>
</dbReference>
<evidence type="ECO:0000256" key="2">
    <source>
        <dbReference type="ARBA" id="ARBA00005992"/>
    </source>
</evidence>
<dbReference type="GO" id="GO:0008360">
    <property type="term" value="P:regulation of cell shape"/>
    <property type="evidence" value="ECO:0007669"/>
    <property type="project" value="UniProtKB-UniRule"/>
</dbReference>
<dbReference type="OrthoDB" id="9809748at2"/>
<feature type="active site" description="Nucleophile" evidence="7">
    <location>
        <position position="312"/>
    </location>
</feature>
<dbReference type="UniPathway" id="UPA00219"/>
<dbReference type="SUPFAM" id="SSF141523">
    <property type="entry name" value="L,D-transpeptidase catalytic domain-like"/>
    <property type="match status" value="1"/>
</dbReference>
<evidence type="ECO:0000313" key="12">
    <source>
        <dbReference type="Proteomes" id="UP000324298"/>
    </source>
</evidence>